<accession>A0AAD7H2L6</accession>
<name>A0AAD7H2L6_MYCRO</name>
<feature type="compositionally biased region" description="Acidic residues" evidence="2">
    <location>
        <begin position="449"/>
        <end position="463"/>
    </location>
</feature>
<feature type="compositionally biased region" description="Polar residues" evidence="2">
    <location>
        <begin position="274"/>
        <end position="283"/>
    </location>
</feature>
<keyword evidence="4" id="KW-1185">Reference proteome</keyword>
<feature type="region of interest" description="Disordered" evidence="2">
    <location>
        <begin position="1"/>
        <end position="82"/>
    </location>
</feature>
<evidence type="ECO:0000313" key="3">
    <source>
        <dbReference type="EMBL" id="KAJ7710771.1"/>
    </source>
</evidence>
<proteinExistence type="predicted"/>
<dbReference type="CDD" id="cd23787">
    <property type="entry name" value="RWD_CSM1"/>
    <property type="match status" value="1"/>
</dbReference>
<comment type="caution">
    <text evidence="3">The sequence shown here is derived from an EMBL/GenBank/DDBJ whole genome shotgun (WGS) entry which is preliminary data.</text>
</comment>
<keyword evidence="1" id="KW-0175">Coiled coil</keyword>
<feature type="region of interest" description="Disordered" evidence="2">
    <location>
        <begin position="449"/>
        <end position="469"/>
    </location>
</feature>
<organism evidence="3 4">
    <name type="scientific">Mycena rosella</name>
    <name type="common">Pink bonnet</name>
    <name type="synonym">Agaricus rosellus</name>
    <dbReference type="NCBI Taxonomy" id="1033263"/>
    <lineage>
        <taxon>Eukaryota</taxon>
        <taxon>Fungi</taxon>
        <taxon>Dikarya</taxon>
        <taxon>Basidiomycota</taxon>
        <taxon>Agaricomycotina</taxon>
        <taxon>Agaricomycetes</taxon>
        <taxon>Agaricomycetidae</taxon>
        <taxon>Agaricales</taxon>
        <taxon>Marasmiineae</taxon>
        <taxon>Mycenaceae</taxon>
        <taxon>Mycena</taxon>
    </lineage>
</organism>
<dbReference type="AlphaFoldDB" id="A0AAD7H2L6"/>
<feature type="region of interest" description="Disordered" evidence="2">
    <location>
        <begin position="265"/>
        <end position="295"/>
    </location>
</feature>
<feature type="coiled-coil region" evidence="1">
    <location>
        <begin position="141"/>
        <end position="175"/>
    </location>
</feature>
<dbReference type="Proteomes" id="UP001221757">
    <property type="component" value="Unassembled WGS sequence"/>
</dbReference>
<protein>
    <submittedName>
        <fullName evidence="3">Uncharacterized protein</fullName>
    </submittedName>
</protein>
<evidence type="ECO:0000256" key="1">
    <source>
        <dbReference type="SAM" id="Coils"/>
    </source>
</evidence>
<sequence length="469" mass="52731">MSATGSERVTHTRAGPSKPAPKPKRKQAKEVEEEEESDEFTAMIQGGGEDDEITEVEPLRKKPTARLAKLNGKSVAKGKGKVKVDAAPAKKASARAEVEIVNDVDEGGSVEAARAINDATTTNRATQSSGRAGPAAATKQIERLTRQLETAKDRIKQLEESYRMSQTEQEALMQRQVQKYAEIIRTKDALLKQQEEMLNQKEPLSRDGKHSVLHLVTREKANAEQNSSEEQVTFWKTEAGVKNRLIEDRERQIAELKQIQSNLQHEIKTEPENSQKASRNPPSVQRARGPNTVLGSNNRKYAELISFYEVVTNLLVTDIKIQKPKYLDLDEWVLTCVYTYADKTGSEASKRSLRFLLHLMHDPLDAAEPVQSKKDLERAAQYTPLHLDEENPDFIAALQFLNTGFTFPRTQASRYTPAFFCVYLSRNCFQLPIFFSSLVENMKAACEGESESELESENDDSMEDVQLVE</sequence>
<dbReference type="EMBL" id="JARKIE010000001">
    <property type="protein sequence ID" value="KAJ7710771.1"/>
    <property type="molecule type" value="Genomic_DNA"/>
</dbReference>
<evidence type="ECO:0000313" key="4">
    <source>
        <dbReference type="Proteomes" id="UP001221757"/>
    </source>
</evidence>
<gene>
    <name evidence="3" type="ORF">B0H17DRAFT_1324320</name>
</gene>
<reference evidence="3" key="1">
    <citation type="submission" date="2023-03" db="EMBL/GenBank/DDBJ databases">
        <title>Massive genome expansion in bonnet fungi (Mycena s.s.) driven by repeated elements and novel gene families across ecological guilds.</title>
        <authorList>
            <consortium name="Lawrence Berkeley National Laboratory"/>
            <person name="Harder C.B."/>
            <person name="Miyauchi S."/>
            <person name="Viragh M."/>
            <person name="Kuo A."/>
            <person name="Thoen E."/>
            <person name="Andreopoulos B."/>
            <person name="Lu D."/>
            <person name="Skrede I."/>
            <person name="Drula E."/>
            <person name="Henrissat B."/>
            <person name="Morin E."/>
            <person name="Kohler A."/>
            <person name="Barry K."/>
            <person name="LaButti K."/>
            <person name="Morin E."/>
            <person name="Salamov A."/>
            <person name="Lipzen A."/>
            <person name="Mereny Z."/>
            <person name="Hegedus B."/>
            <person name="Baldrian P."/>
            <person name="Stursova M."/>
            <person name="Weitz H."/>
            <person name="Taylor A."/>
            <person name="Grigoriev I.V."/>
            <person name="Nagy L.G."/>
            <person name="Martin F."/>
            <person name="Kauserud H."/>
        </authorList>
    </citation>
    <scope>NUCLEOTIDE SEQUENCE</scope>
    <source>
        <strain evidence="3">CBHHK067</strain>
    </source>
</reference>
<evidence type="ECO:0000256" key="2">
    <source>
        <dbReference type="SAM" id="MobiDB-lite"/>
    </source>
</evidence>